<evidence type="ECO:0000313" key="2">
    <source>
        <dbReference type="EMBL" id="PZQ10505.1"/>
    </source>
</evidence>
<keyword evidence="1" id="KW-0472">Membrane</keyword>
<name>A0A2W5K609_9GAMM</name>
<dbReference type="AlphaFoldDB" id="A0A2W5K609"/>
<comment type="caution">
    <text evidence="2">The sequence shown here is derived from an EMBL/GenBank/DDBJ whole genome shotgun (WGS) entry which is preliminary data.</text>
</comment>
<dbReference type="EMBL" id="QFPO01000020">
    <property type="protein sequence ID" value="PZQ10505.1"/>
    <property type="molecule type" value="Genomic_DNA"/>
</dbReference>
<feature type="transmembrane region" description="Helical" evidence="1">
    <location>
        <begin position="63"/>
        <end position="84"/>
    </location>
</feature>
<organism evidence="2 3">
    <name type="scientific">Rhodanobacter denitrificans</name>
    <dbReference type="NCBI Taxonomy" id="666685"/>
    <lineage>
        <taxon>Bacteria</taxon>
        <taxon>Pseudomonadati</taxon>
        <taxon>Pseudomonadota</taxon>
        <taxon>Gammaproteobacteria</taxon>
        <taxon>Lysobacterales</taxon>
        <taxon>Rhodanobacteraceae</taxon>
        <taxon>Rhodanobacter</taxon>
    </lineage>
</organism>
<accession>A0A2W5K609</accession>
<dbReference type="Proteomes" id="UP000249046">
    <property type="component" value="Unassembled WGS sequence"/>
</dbReference>
<gene>
    <name evidence="2" type="ORF">DI564_16105</name>
</gene>
<protein>
    <recommendedName>
        <fullName evidence="4">Diguanylate cyclase</fullName>
    </recommendedName>
</protein>
<feature type="transmembrane region" description="Helical" evidence="1">
    <location>
        <begin position="105"/>
        <end position="123"/>
    </location>
</feature>
<feature type="transmembrane region" description="Helical" evidence="1">
    <location>
        <begin position="143"/>
        <end position="161"/>
    </location>
</feature>
<evidence type="ECO:0000256" key="1">
    <source>
        <dbReference type="SAM" id="Phobius"/>
    </source>
</evidence>
<reference evidence="2 3" key="1">
    <citation type="submission" date="2017-08" db="EMBL/GenBank/DDBJ databases">
        <title>Infants hospitalized years apart are colonized by the same room-sourced microbial strains.</title>
        <authorList>
            <person name="Brooks B."/>
            <person name="Olm M.R."/>
            <person name="Firek B.A."/>
            <person name="Baker R."/>
            <person name="Thomas B.C."/>
            <person name="Morowitz M.J."/>
            <person name="Banfield J.F."/>
        </authorList>
    </citation>
    <scope>NUCLEOTIDE SEQUENCE [LARGE SCALE GENOMIC DNA]</scope>
    <source>
        <strain evidence="2">S2_005_003_R2_42</strain>
    </source>
</reference>
<evidence type="ECO:0008006" key="4">
    <source>
        <dbReference type="Google" id="ProtNLM"/>
    </source>
</evidence>
<keyword evidence="1" id="KW-1133">Transmembrane helix</keyword>
<sequence>MSAAGAVLLGVILPAWLLAGAADYLLHRRVAIEHNAGWRESLLHVAEWAQVALPAWAALWLELNYAILLLVVAGAVAHQATAWWDTRHAQRHRLISATEQQVHGFMNVLPLIAAALAFGEAWFGNGTWQPDWTLRTKAEPLPMSIAILATAAIALALLPILEETWRGLRRARCHGVAVG</sequence>
<keyword evidence="1" id="KW-0812">Transmembrane</keyword>
<evidence type="ECO:0000313" key="3">
    <source>
        <dbReference type="Proteomes" id="UP000249046"/>
    </source>
</evidence>
<proteinExistence type="predicted"/>